<dbReference type="PRINTS" id="PR00463">
    <property type="entry name" value="EP450I"/>
</dbReference>
<keyword evidence="3 6" id="KW-0349">Heme</keyword>
<comment type="caution">
    <text evidence="8">The sequence shown here is derived from an EMBL/GenBank/DDBJ whole genome shotgun (WGS) entry which is preliminary data.</text>
</comment>
<organism evidence="8 9">
    <name type="scientific">Pseudomassariella vexata</name>
    <dbReference type="NCBI Taxonomy" id="1141098"/>
    <lineage>
        <taxon>Eukaryota</taxon>
        <taxon>Fungi</taxon>
        <taxon>Dikarya</taxon>
        <taxon>Ascomycota</taxon>
        <taxon>Pezizomycotina</taxon>
        <taxon>Sordariomycetes</taxon>
        <taxon>Xylariomycetidae</taxon>
        <taxon>Amphisphaeriales</taxon>
        <taxon>Pseudomassariaceae</taxon>
        <taxon>Pseudomassariella</taxon>
    </lineage>
</organism>
<dbReference type="PANTHER" id="PTHR24305:SF210">
    <property type="entry name" value="CYTOCHROME P450 MONOOXYGENASE ASQL-RELATED"/>
    <property type="match status" value="1"/>
</dbReference>
<dbReference type="InterPro" id="IPR001128">
    <property type="entry name" value="Cyt_P450"/>
</dbReference>
<evidence type="ECO:0000313" key="9">
    <source>
        <dbReference type="Proteomes" id="UP000193689"/>
    </source>
</evidence>
<dbReference type="GO" id="GO:0020037">
    <property type="term" value="F:heme binding"/>
    <property type="evidence" value="ECO:0007669"/>
    <property type="project" value="InterPro"/>
</dbReference>
<dbReference type="InterPro" id="IPR017972">
    <property type="entry name" value="Cyt_P450_CS"/>
</dbReference>
<dbReference type="InterPro" id="IPR036396">
    <property type="entry name" value="Cyt_P450_sf"/>
</dbReference>
<feature type="binding site" description="axial binding residue" evidence="6">
    <location>
        <position position="369"/>
    </location>
    <ligand>
        <name>heme</name>
        <dbReference type="ChEBI" id="CHEBI:30413"/>
    </ligand>
    <ligandPart>
        <name>Fe</name>
        <dbReference type="ChEBI" id="CHEBI:18248"/>
    </ligandPart>
</feature>
<protein>
    <submittedName>
        <fullName evidence="8">Cytochrome P450</fullName>
    </submittedName>
</protein>
<dbReference type="PROSITE" id="PS00086">
    <property type="entry name" value="CYTOCHROME_P450"/>
    <property type="match status" value="1"/>
</dbReference>
<gene>
    <name evidence="8" type="ORF">BCR38DRAFT_495597</name>
</gene>
<dbReference type="RefSeq" id="XP_040713831.1">
    <property type="nucleotide sequence ID" value="XM_040864742.1"/>
</dbReference>
<dbReference type="GO" id="GO:0016705">
    <property type="term" value="F:oxidoreductase activity, acting on paired donors, with incorporation or reduction of molecular oxygen"/>
    <property type="evidence" value="ECO:0007669"/>
    <property type="project" value="InterPro"/>
</dbReference>
<evidence type="ECO:0000256" key="2">
    <source>
        <dbReference type="ARBA" id="ARBA00010617"/>
    </source>
</evidence>
<keyword evidence="7" id="KW-0503">Monooxygenase</keyword>
<dbReference type="Gene3D" id="1.10.630.10">
    <property type="entry name" value="Cytochrome P450"/>
    <property type="match status" value="1"/>
</dbReference>
<comment type="similarity">
    <text evidence="2 7">Belongs to the cytochrome P450 family.</text>
</comment>
<dbReference type="CDD" id="cd11058">
    <property type="entry name" value="CYP60B-like"/>
    <property type="match status" value="1"/>
</dbReference>
<comment type="cofactor">
    <cofactor evidence="1 6">
        <name>heme</name>
        <dbReference type="ChEBI" id="CHEBI:30413"/>
    </cofactor>
</comment>
<evidence type="ECO:0000256" key="3">
    <source>
        <dbReference type="ARBA" id="ARBA00022617"/>
    </source>
</evidence>
<evidence type="ECO:0000256" key="1">
    <source>
        <dbReference type="ARBA" id="ARBA00001971"/>
    </source>
</evidence>
<dbReference type="AlphaFoldDB" id="A0A1Y2DRI6"/>
<dbReference type="GeneID" id="63780954"/>
<accession>A0A1Y2DRI6</accession>
<proteinExistence type="inferred from homology"/>
<sequence length="436" mass="49734">MLELHRKHGDVVRTGPNSLSFATLQAYQDIHSHVTKGKKRFLKTELYDNGDPDRIVGVQNPVIHSQMRRVLSHGFSAKALRDQEDIVHKYLDDFLRQLGRLGEEGRKPIDMSEAYNWATFDIIGDLSFGESFDAVAQGRSHYWISLLVEGSFYSLLFSLKRRLPWIRLVLPFLLPKGMAEKSEKRRELSRHKSQRRIELSNSMSRDDFFAHMLAKGNMTEGELASQATTLIVAGSETTATFLTGVTWYPLKNPDCLSRLRAEVDSAFTSIDQITGDSVAHLEYLHGVIEEGLRIFPPVVFGLPRYSPGAVIDGHYIPAGVTVATENYCMAYDTRYWHNPESFRPERWIGEGLGDEKKASQPFSMGPRACLGINLAYLEMRLILAKIVFSYDLELVSREIEDWNQACQLWLLWKKPELLVKFHPRNRDHVATVESCT</sequence>
<dbReference type="STRING" id="1141098.A0A1Y2DRI6"/>
<evidence type="ECO:0000256" key="7">
    <source>
        <dbReference type="RuleBase" id="RU000461"/>
    </source>
</evidence>
<evidence type="ECO:0000256" key="5">
    <source>
        <dbReference type="ARBA" id="ARBA00023004"/>
    </source>
</evidence>
<evidence type="ECO:0000313" key="8">
    <source>
        <dbReference type="EMBL" id="ORY61754.1"/>
    </source>
</evidence>
<dbReference type="PRINTS" id="PR00385">
    <property type="entry name" value="P450"/>
</dbReference>
<keyword evidence="9" id="KW-1185">Reference proteome</keyword>
<dbReference type="EMBL" id="MCFJ01000010">
    <property type="protein sequence ID" value="ORY61754.1"/>
    <property type="molecule type" value="Genomic_DNA"/>
</dbReference>
<dbReference type="InterPro" id="IPR050121">
    <property type="entry name" value="Cytochrome_P450_monoxygenase"/>
</dbReference>
<keyword evidence="7" id="KW-0560">Oxidoreductase</keyword>
<dbReference type="GO" id="GO:0005506">
    <property type="term" value="F:iron ion binding"/>
    <property type="evidence" value="ECO:0007669"/>
    <property type="project" value="InterPro"/>
</dbReference>
<name>A0A1Y2DRI6_9PEZI</name>
<dbReference type="InParanoid" id="A0A1Y2DRI6"/>
<evidence type="ECO:0000256" key="4">
    <source>
        <dbReference type="ARBA" id="ARBA00022723"/>
    </source>
</evidence>
<dbReference type="OrthoDB" id="1470350at2759"/>
<reference evidence="8 9" key="1">
    <citation type="submission" date="2016-07" db="EMBL/GenBank/DDBJ databases">
        <title>Pervasive Adenine N6-methylation of Active Genes in Fungi.</title>
        <authorList>
            <consortium name="DOE Joint Genome Institute"/>
            <person name="Mondo S.J."/>
            <person name="Dannebaum R.O."/>
            <person name="Kuo R.C."/>
            <person name="Labutti K."/>
            <person name="Haridas S."/>
            <person name="Kuo A."/>
            <person name="Salamov A."/>
            <person name="Ahrendt S.R."/>
            <person name="Lipzen A."/>
            <person name="Sullivan W."/>
            <person name="Andreopoulos W.B."/>
            <person name="Clum A."/>
            <person name="Lindquist E."/>
            <person name="Daum C."/>
            <person name="Ramamoorthy G.K."/>
            <person name="Gryganskyi A."/>
            <person name="Culley D."/>
            <person name="Magnuson J.K."/>
            <person name="James T.Y."/>
            <person name="O'Malley M.A."/>
            <person name="Stajich J.E."/>
            <person name="Spatafora J.W."/>
            <person name="Visel A."/>
            <person name="Grigoriev I.V."/>
        </authorList>
    </citation>
    <scope>NUCLEOTIDE SEQUENCE [LARGE SCALE GENOMIC DNA]</scope>
    <source>
        <strain evidence="8 9">CBS 129021</strain>
    </source>
</reference>
<dbReference type="Pfam" id="PF00067">
    <property type="entry name" value="p450"/>
    <property type="match status" value="1"/>
</dbReference>
<dbReference type="SUPFAM" id="SSF48264">
    <property type="entry name" value="Cytochrome P450"/>
    <property type="match status" value="1"/>
</dbReference>
<dbReference type="PANTHER" id="PTHR24305">
    <property type="entry name" value="CYTOCHROME P450"/>
    <property type="match status" value="1"/>
</dbReference>
<dbReference type="GO" id="GO:0004497">
    <property type="term" value="F:monooxygenase activity"/>
    <property type="evidence" value="ECO:0007669"/>
    <property type="project" value="UniProtKB-KW"/>
</dbReference>
<dbReference type="Proteomes" id="UP000193689">
    <property type="component" value="Unassembled WGS sequence"/>
</dbReference>
<dbReference type="InterPro" id="IPR002401">
    <property type="entry name" value="Cyt_P450_E_grp-I"/>
</dbReference>
<keyword evidence="5 6" id="KW-0408">Iron</keyword>
<evidence type="ECO:0000256" key="6">
    <source>
        <dbReference type="PIRSR" id="PIRSR602401-1"/>
    </source>
</evidence>
<keyword evidence="4 6" id="KW-0479">Metal-binding</keyword>